<keyword evidence="9" id="KW-1185">Reference proteome</keyword>
<dbReference type="EMBL" id="WVUK01000063">
    <property type="protein sequence ID" value="KAF7489874.1"/>
    <property type="molecule type" value="Genomic_DNA"/>
</dbReference>
<evidence type="ECO:0000256" key="2">
    <source>
        <dbReference type="ARBA" id="ARBA00010565"/>
    </source>
</evidence>
<dbReference type="EMBL" id="JXLN01009655">
    <property type="protein sequence ID" value="KPM04638.1"/>
    <property type="molecule type" value="Genomic_DNA"/>
</dbReference>
<evidence type="ECO:0000256" key="1">
    <source>
        <dbReference type="ARBA" id="ARBA00004123"/>
    </source>
</evidence>
<organism evidence="7 10">
    <name type="scientific">Sarcoptes scabiei</name>
    <name type="common">Itch mite</name>
    <name type="synonym">Acarus scabiei</name>
    <dbReference type="NCBI Taxonomy" id="52283"/>
    <lineage>
        <taxon>Eukaryota</taxon>
        <taxon>Metazoa</taxon>
        <taxon>Ecdysozoa</taxon>
        <taxon>Arthropoda</taxon>
        <taxon>Chelicerata</taxon>
        <taxon>Arachnida</taxon>
        <taxon>Acari</taxon>
        <taxon>Acariformes</taxon>
        <taxon>Sarcoptiformes</taxon>
        <taxon>Astigmata</taxon>
        <taxon>Psoroptidia</taxon>
        <taxon>Sarcoptoidea</taxon>
        <taxon>Sarcoptidae</taxon>
        <taxon>Sarcoptinae</taxon>
        <taxon>Sarcoptes</taxon>
    </lineage>
</organism>
<dbReference type="InterPro" id="IPR056784">
    <property type="entry name" value="PSF2_N"/>
</dbReference>
<reference evidence="8" key="4">
    <citation type="submission" date="2022-06" db="UniProtKB">
        <authorList>
            <consortium name="EnsemblMetazoa"/>
        </authorList>
    </citation>
    <scope>IDENTIFICATION</scope>
</reference>
<dbReference type="Pfam" id="PF25005">
    <property type="entry name" value="PSF2_N"/>
    <property type="match status" value="1"/>
</dbReference>
<dbReference type="GO" id="GO:0000727">
    <property type="term" value="P:double-strand break repair via break-induced replication"/>
    <property type="evidence" value="ECO:0007669"/>
    <property type="project" value="TreeGrafter"/>
</dbReference>
<evidence type="ECO:0000313" key="9">
    <source>
        <dbReference type="Proteomes" id="UP000070412"/>
    </source>
</evidence>
<dbReference type="Gene3D" id="3.40.5.50">
    <property type="match status" value="1"/>
</dbReference>
<comment type="subcellular location">
    <subcellularLocation>
        <location evidence="1">Nucleus</location>
    </subcellularLocation>
</comment>
<dbReference type="Proteomes" id="UP000616769">
    <property type="component" value="Unassembled WGS sequence"/>
</dbReference>
<protein>
    <submittedName>
        <fullName evidence="6 7">DNA replication complex GINS protein PSF2</fullName>
    </submittedName>
</protein>
<dbReference type="InterPro" id="IPR007257">
    <property type="entry name" value="GINS_Psf2"/>
</dbReference>
<keyword evidence="4" id="KW-0539">Nucleus</keyword>
<reference evidence="7 10" key="1">
    <citation type="journal article" date="2015" name="Parasit. Vectors">
        <title>Draft genome of the scabies mite.</title>
        <authorList>
            <person name="Rider S.D.Jr."/>
            <person name="Morgan M.S."/>
            <person name="Arlian L.G."/>
        </authorList>
    </citation>
    <scope>NUCLEOTIDE SEQUENCE [LARGE SCALE GENOMIC DNA]</scope>
    <source>
        <strain evidence="7">Arlian Lab</strain>
    </source>
</reference>
<keyword evidence="3" id="KW-0235">DNA replication</keyword>
<dbReference type="EnsemblMetazoa" id="SSS_9118s_mrna">
    <property type="protein sequence ID" value="KAF7489874.1"/>
    <property type="gene ID" value="SSS_9118"/>
</dbReference>
<evidence type="ECO:0000313" key="6">
    <source>
        <dbReference type="EMBL" id="KAF7489874.1"/>
    </source>
</evidence>
<dbReference type="GO" id="GO:0006260">
    <property type="term" value="P:DNA replication"/>
    <property type="evidence" value="ECO:0007669"/>
    <property type="project" value="UniProtKB-KW"/>
</dbReference>
<dbReference type="AlphaFoldDB" id="A0A132A0L8"/>
<dbReference type="Proteomes" id="UP000070412">
    <property type="component" value="Unassembled WGS sequence"/>
</dbReference>
<evidence type="ECO:0000313" key="8">
    <source>
        <dbReference type="EnsemblMetazoa" id="KAF7489874.1"/>
    </source>
</evidence>
<name>A0A132A0L8_SARSC</name>
<evidence type="ECO:0000313" key="7">
    <source>
        <dbReference type="EMBL" id="KPM04638.1"/>
    </source>
</evidence>
<dbReference type="FunFam" id="3.40.5.50:FF:000001">
    <property type="entry name" value="DNA replication complex GINS protein PSF2"/>
    <property type="match status" value="1"/>
</dbReference>
<dbReference type="OrthoDB" id="1938138at2759"/>
<dbReference type="VEuPathDB" id="VectorBase:SSCA000118"/>
<dbReference type="SUPFAM" id="SSF160059">
    <property type="entry name" value="PriA/YqbF domain"/>
    <property type="match status" value="1"/>
</dbReference>
<evidence type="ECO:0000256" key="4">
    <source>
        <dbReference type="ARBA" id="ARBA00023242"/>
    </source>
</evidence>
<dbReference type="PANTHER" id="PTHR12772:SF0">
    <property type="entry name" value="DNA REPLICATION COMPLEX GINS PROTEIN PSF2"/>
    <property type="match status" value="1"/>
</dbReference>
<sequence>MDVCEFLAEDDLIEIVPTFRYDRQLNLITGDFGPFRPSIPVKVPMWLAINLHRQNKCSIISPSWVNHLSSFQEAQEQETTRLLQSPDVHWKETLKLLEQEFGHSIQCSDLQERREAILKKSIHELFREARDKSTLFIGDITLDNATPAELILVKELISKGFKRLQELRKNVLLASNRKHYSN</sequence>
<accession>A0A132A0L8</accession>
<comment type="similarity">
    <text evidence="2">Belongs to the GINS2/PSF2 family.</text>
</comment>
<dbReference type="CDD" id="cd21694">
    <property type="entry name" value="GINS_B_Psf2"/>
    <property type="match status" value="1"/>
</dbReference>
<evidence type="ECO:0000313" key="10">
    <source>
        <dbReference type="Proteomes" id="UP000616769"/>
    </source>
</evidence>
<gene>
    <name evidence="7" type="ORF">QR98_0030890</name>
    <name evidence="6" type="ORF">SSS_9118</name>
</gene>
<dbReference type="PANTHER" id="PTHR12772">
    <property type="entry name" value="DNA REPLICATION COMPLEX GINS PROTEIN PSF2"/>
    <property type="match status" value="1"/>
</dbReference>
<reference evidence="9" key="2">
    <citation type="journal article" date="2020" name="PLoS Negl. Trop. Dis.">
        <title>High-quality nuclear genome for Sarcoptes scabiei-A critical resource for a neglected parasite.</title>
        <authorList>
            <person name="Korhonen P.K."/>
            <person name="Gasser R.B."/>
            <person name="Ma G."/>
            <person name="Wang T."/>
            <person name="Stroehlein A.J."/>
            <person name="Young N.D."/>
            <person name="Ang C.S."/>
            <person name="Fernando D.D."/>
            <person name="Lu H.C."/>
            <person name="Taylor S."/>
            <person name="Reynolds S.L."/>
            <person name="Mofiz E."/>
            <person name="Najaraj S.H."/>
            <person name="Gowda H."/>
            <person name="Madugundu A."/>
            <person name="Renuse S."/>
            <person name="Holt D."/>
            <person name="Pandey A."/>
            <person name="Papenfuss A.T."/>
            <person name="Fischer K."/>
        </authorList>
    </citation>
    <scope>NUCLEOTIDE SEQUENCE [LARGE SCALE GENOMIC DNA]</scope>
</reference>
<dbReference type="GO" id="GO:0000811">
    <property type="term" value="C:GINS complex"/>
    <property type="evidence" value="ECO:0007669"/>
    <property type="project" value="TreeGrafter"/>
</dbReference>
<evidence type="ECO:0000256" key="3">
    <source>
        <dbReference type="ARBA" id="ARBA00022705"/>
    </source>
</evidence>
<evidence type="ECO:0000259" key="5">
    <source>
        <dbReference type="Pfam" id="PF25005"/>
    </source>
</evidence>
<reference evidence="6" key="3">
    <citation type="submission" date="2020-01" db="EMBL/GenBank/DDBJ databases">
        <authorList>
            <person name="Korhonen P.K.K."/>
            <person name="Guangxu M.G."/>
            <person name="Wang T.W."/>
            <person name="Stroehlein A.J.S."/>
            <person name="Young N.D."/>
            <person name="Ang C.-S.A."/>
            <person name="Fernando D.W.F."/>
            <person name="Lu H.L."/>
            <person name="Taylor S.T."/>
            <person name="Ehtesham M.E.M."/>
            <person name="Najaraj S.H.N."/>
            <person name="Harsha G.H.G."/>
            <person name="Madugundu A.M."/>
            <person name="Renuse S.R."/>
            <person name="Holt D.H."/>
            <person name="Pandey A.P."/>
            <person name="Papenfuss A.P."/>
            <person name="Gasser R.B.G."/>
            <person name="Fischer K.F."/>
        </authorList>
    </citation>
    <scope>NUCLEOTIDE SEQUENCE</scope>
    <source>
        <strain evidence="6">SSS_KF_BRIS2020</strain>
    </source>
</reference>
<feature type="domain" description="DNA replication complex GINS protein PSF2 N-terminal" evidence="5">
    <location>
        <begin position="4"/>
        <end position="60"/>
    </location>
</feature>
<proteinExistence type="inferred from homology"/>